<reference evidence="3 4" key="1">
    <citation type="submission" date="2017-02" db="EMBL/GenBank/DDBJ databases">
        <title>Natronthermophilus aegyptiacus gen. nov.,sp. nov., an aerobic, extremely halophilic alkalithermophilic archaeon isolated from the athalassohaline Wadi An Natrun, Egypt.</title>
        <authorList>
            <person name="Zhao B."/>
        </authorList>
    </citation>
    <scope>NUCLEOTIDE SEQUENCE [LARGE SCALE GENOMIC DNA]</scope>
    <source>
        <strain evidence="3 4">CGMCC 1.3597</strain>
    </source>
</reference>
<protein>
    <recommendedName>
        <fullName evidence="5">Stage II sporulation protein M</fullName>
    </recommendedName>
</protein>
<dbReference type="PANTHER" id="PTHR35337:SF1">
    <property type="entry name" value="SLR1478 PROTEIN"/>
    <property type="match status" value="1"/>
</dbReference>
<feature type="transmembrane region" description="Helical" evidence="2">
    <location>
        <begin position="274"/>
        <end position="300"/>
    </location>
</feature>
<name>A0A202E5S0_9EURY</name>
<feature type="transmembrane region" description="Helical" evidence="2">
    <location>
        <begin position="320"/>
        <end position="341"/>
    </location>
</feature>
<dbReference type="AlphaFoldDB" id="A0A202E5S0"/>
<dbReference type="Pfam" id="PF01944">
    <property type="entry name" value="SpoIIM"/>
    <property type="match status" value="1"/>
</dbReference>
<evidence type="ECO:0000313" key="3">
    <source>
        <dbReference type="EMBL" id="OVE83611.1"/>
    </source>
</evidence>
<evidence type="ECO:0008006" key="5">
    <source>
        <dbReference type="Google" id="ProtNLM"/>
    </source>
</evidence>
<proteinExistence type="predicted"/>
<dbReference type="OrthoDB" id="86288at2157"/>
<keyword evidence="2" id="KW-1133">Transmembrane helix</keyword>
<evidence type="ECO:0000256" key="1">
    <source>
        <dbReference type="SAM" id="MobiDB-lite"/>
    </source>
</evidence>
<feature type="compositionally biased region" description="Basic and acidic residues" evidence="1">
    <location>
        <begin position="50"/>
        <end position="70"/>
    </location>
</feature>
<comment type="caution">
    <text evidence="3">The sequence shown here is derived from an EMBL/GenBank/DDBJ whole genome shotgun (WGS) entry which is preliminary data.</text>
</comment>
<feature type="region of interest" description="Disordered" evidence="1">
    <location>
        <begin position="1"/>
        <end position="96"/>
    </location>
</feature>
<keyword evidence="2" id="KW-0812">Transmembrane</keyword>
<sequence length="369" mass="39395">MNGAGNGDDTGGDERDDRGRSDDAGGFEFGPDQQPPDEQSRAGDTTGQSAEEREDRSDRIRMDLEDRSDTDVSGPPGRDPEQTAPEPGPDPGPNAIRNWTAMFATLAAVSFATTLFILVTLEGDRALEPALGSAVLGVVFAALAALPQTGNNDLIRRLSRGWAENRRAVWFATGLFAFGTLIGVALLAAGFDLLEMVAELIEEFEEELFPEADEETGELELTATFFIVNNTQAFLMAIAGALTVGLLTAFVMIFNGVILGNIGASAANEIGIDFIIIGIAPHGIFELPAIFIAGGVGFQIVYRFGQRLVGSREQFFTKPYVARTVAFVLFAWLLLVLAAFVEAYVTPALLEALFEAQLENGAGTGPELP</sequence>
<dbReference type="Proteomes" id="UP000196084">
    <property type="component" value="Unassembled WGS sequence"/>
</dbReference>
<dbReference type="EMBL" id="MWPH01000003">
    <property type="protein sequence ID" value="OVE83611.1"/>
    <property type="molecule type" value="Genomic_DNA"/>
</dbReference>
<keyword evidence="4" id="KW-1185">Reference proteome</keyword>
<dbReference type="InterPro" id="IPR002798">
    <property type="entry name" value="SpoIIM-like"/>
</dbReference>
<feature type="transmembrane region" description="Helical" evidence="2">
    <location>
        <begin position="234"/>
        <end position="262"/>
    </location>
</feature>
<dbReference type="RefSeq" id="WP_087715139.1">
    <property type="nucleotide sequence ID" value="NZ_MWPH01000003.1"/>
</dbReference>
<dbReference type="PANTHER" id="PTHR35337">
    <property type="entry name" value="SLR1478 PROTEIN"/>
    <property type="match status" value="1"/>
</dbReference>
<gene>
    <name evidence="3" type="ORF">B2G88_14360</name>
</gene>
<feature type="transmembrane region" description="Helical" evidence="2">
    <location>
        <begin position="99"/>
        <end position="118"/>
    </location>
</feature>
<organism evidence="3 4">
    <name type="scientific">Natronolimnobius baerhuensis</name>
    <dbReference type="NCBI Taxonomy" id="253108"/>
    <lineage>
        <taxon>Archaea</taxon>
        <taxon>Methanobacteriati</taxon>
        <taxon>Methanobacteriota</taxon>
        <taxon>Stenosarchaea group</taxon>
        <taxon>Halobacteria</taxon>
        <taxon>Halobacteriales</taxon>
        <taxon>Natrialbaceae</taxon>
        <taxon>Natronolimnobius</taxon>
    </lineage>
</organism>
<accession>A0A202E5S0</accession>
<evidence type="ECO:0000256" key="2">
    <source>
        <dbReference type="SAM" id="Phobius"/>
    </source>
</evidence>
<feature type="transmembrane region" description="Helical" evidence="2">
    <location>
        <begin position="168"/>
        <end position="191"/>
    </location>
</feature>
<keyword evidence="2" id="KW-0472">Membrane</keyword>
<evidence type="ECO:0000313" key="4">
    <source>
        <dbReference type="Proteomes" id="UP000196084"/>
    </source>
</evidence>
<feature type="compositionally biased region" description="Basic and acidic residues" evidence="1">
    <location>
        <begin position="12"/>
        <end position="23"/>
    </location>
</feature>
<feature type="transmembrane region" description="Helical" evidence="2">
    <location>
        <begin position="130"/>
        <end position="147"/>
    </location>
</feature>